<dbReference type="EMBL" id="JAAMOW010000002">
    <property type="protein sequence ID" value="NGY03933.1"/>
    <property type="molecule type" value="Genomic_DNA"/>
</dbReference>
<feature type="domain" description="FAD-dependent oxidoreductase 2 FAD-binding" evidence="5">
    <location>
        <begin position="6"/>
        <end position="526"/>
    </location>
</feature>
<proteinExistence type="predicted"/>
<dbReference type="AlphaFoldDB" id="A0A6M2BPG5"/>
<comment type="caution">
    <text evidence="6">The sequence shown here is derived from an EMBL/GenBank/DDBJ whole genome shotgun (WGS) entry which is preliminary data.</text>
</comment>
<keyword evidence="3" id="KW-0274">FAD</keyword>
<keyword evidence="7" id="KW-1185">Reference proteome</keyword>
<evidence type="ECO:0000313" key="6">
    <source>
        <dbReference type="EMBL" id="NGY03933.1"/>
    </source>
</evidence>
<evidence type="ECO:0000313" key="7">
    <source>
        <dbReference type="Proteomes" id="UP000472676"/>
    </source>
</evidence>
<dbReference type="GO" id="GO:0016491">
    <property type="term" value="F:oxidoreductase activity"/>
    <property type="evidence" value="ECO:0007669"/>
    <property type="project" value="UniProtKB-KW"/>
</dbReference>
<protein>
    <submittedName>
        <fullName evidence="6">FAD-dependent oxidoreductase</fullName>
    </submittedName>
</protein>
<dbReference type="InterPro" id="IPR003953">
    <property type="entry name" value="FAD-dep_OxRdtase_2_FAD-bd"/>
</dbReference>
<reference evidence="6 7" key="1">
    <citation type="journal article" date="2014" name="Int. J. Syst. Evol. Microbiol.">
        <title>Solimonas terrae sp. nov., isolated from soil.</title>
        <authorList>
            <person name="Kim S.J."/>
            <person name="Moon J.Y."/>
            <person name="Weon H.Y."/>
            <person name="Ahn J.H."/>
            <person name="Chen W.M."/>
            <person name="Kwon S.W."/>
        </authorList>
    </citation>
    <scope>NUCLEOTIDE SEQUENCE [LARGE SCALE GENOMIC DNA]</scope>
    <source>
        <strain evidence="6 7">KIS83-12</strain>
    </source>
</reference>
<dbReference type="PANTHER" id="PTHR43400">
    <property type="entry name" value="FUMARATE REDUCTASE"/>
    <property type="match status" value="1"/>
</dbReference>
<accession>A0A6M2BPG5</accession>
<dbReference type="SUPFAM" id="SSF51905">
    <property type="entry name" value="FAD/NAD(P)-binding domain"/>
    <property type="match status" value="1"/>
</dbReference>
<comment type="cofactor">
    <cofactor evidence="1">
        <name>FAD</name>
        <dbReference type="ChEBI" id="CHEBI:57692"/>
    </cofactor>
</comment>
<dbReference type="Proteomes" id="UP000472676">
    <property type="component" value="Unassembled WGS sequence"/>
</dbReference>
<evidence type="ECO:0000256" key="2">
    <source>
        <dbReference type="ARBA" id="ARBA00022630"/>
    </source>
</evidence>
<dbReference type="InterPro" id="IPR050315">
    <property type="entry name" value="FAD-oxidoreductase_2"/>
</dbReference>
<name>A0A6M2BPG5_9GAMM</name>
<gene>
    <name evidence="6" type="ORF">G7Y85_04095</name>
</gene>
<evidence type="ECO:0000256" key="3">
    <source>
        <dbReference type="ARBA" id="ARBA00022827"/>
    </source>
</evidence>
<evidence type="ECO:0000259" key="5">
    <source>
        <dbReference type="Pfam" id="PF00890"/>
    </source>
</evidence>
<dbReference type="RefSeq" id="WP_166252207.1">
    <property type="nucleotide sequence ID" value="NZ_JAAMOW010000002.1"/>
</dbReference>
<evidence type="ECO:0000256" key="4">
    <source>
        <dbReference type="ARBA" id="ARBA00023002"/>
    </source>
</evidence>
<keyword evidence="4" id="KW-0560">Oxidoreductase</keyword>
<dbReference type="Gene3D" id="3.50.50.60">
    <property type="entry name" value="FAD/NAD(P)-binding domain"/>
    <property type="match status" value="2"/>
</dbReference>
<dbReference type="PANTHER" id="PTHR43400:SF10">
    <property type="entry name" value="3-OXOSTEROID 1-DEHYDROGENASE"/>
    <property type="match status" value="1"/>
</dbReference>
<organism evidence="6 7">
    <name type="scientific">Solimonas terrae</name>
    <dbReference type="NCBI Taxonomy" id="1396819"/>
    <lineage>
        <taxon>Bacteria</taxon>
        <taxon>Pseudomonadati</taxon>
        <taxon>Pseudomonadota</taxon>
        <taxon>Gammaproteobacteria</taxon>
        <taxon>Nevskiales</taxon>
        <taxon>Nevskiaceae</taxon>
        <taxon>Solimonas</taxon>
    </lineage>
</organism>
<sequence>MSENHDFIIVGSGAGSFCAALVLRAAGKRVLIVEKADLVGGTTATSGGVMWIPNNRYMKEAGVPDSREQAIAYLDAAVGDHAAMPGASRERRAAFVDAAPQMIDFLVAQGIKLRRIPHYPDHYSVAGASEPGRTVVSELFDIKQLGEWKARLRPGFLPLPANLDEAMQLPLMKRDKAAKKVLLRILGRALKDKLTGKHRATAGQALQGQMLHAALKAGVEIRLQSPVSELIVEHDRVVGVIANGQRVTATLGVLLNAGGFARNQRMLDQYQPGVKSEWTSVIAEDKGEMIEAGLRIGAAVAQMDQRIGMQITLPPGDKTVKPNLDTSKPHCIVVDGSGVRYMRESGAPTDICRKMLDRHKTAPAVPSFMIVDSQYINTYMLAGSMPGPKKPQAWFDSKILHKAETIEALATDCGLPADALRATVERYNEQVRRGTDEDFRRGAHAFDEWSGDPLKADTRTLGTIEQGPFYAMQMYPGDVSTFGGLVCDVHARVLRDDGSVIEGLYATGTSTASVMGPVEGGPGGSIGPTMTWAWLAAQHALQGTN</sequence>
<dbReference type="Pfam" id="PF00890">
    <property type="entry name" value="FAD_binding_2"/>
    <property type="match status" value="1"/>
</dbReference>
<keyword evidence="2" id="KW-0285">Flavoprotein</keyword>
<dbReference type="GO" id="GO:0008202">
    <property type="term" value="P:steroid metabolic process"/>
    <property type="evidence" value="ECO:0007669"/>
    <property type="project" value="UniProtKB-ARBA"/>
</dbReference>
<evidence type="ECO:0000256" key="1">
    <source>
        <dbReference type="ARBA" id="ARBA00001974"/>
    </source>
</evidence>
<dbReference type="InterPro" id="IPR036188">
    <property type="entry name" value="FAD/NAD-bd_sf"/>
</dbReference>
<dbReference type="SUPFAM" id="SSF56425">
    <property type="entry name" value="Succinate dehydrogenase/fumarate reductase flavoprotein, catalytic domain"/>
    <property type="match status" value="1"/>
</dbReference>
<dbReference type="InterPro" id="IPR027477">
    <property type="entry name" value="Succ_DH/fumarate_Rdtase_cat_sf"/>
</dbReference>